<accession>A0A7W8HEV6</accession>
<keyword evidence="2 5" id="KW-0812">Transmembrane</keyword>
<protein>
    <submittedName>
        <fullName evidence="7">S-adenosylmethionine uptake transporter</fullName>
    </submittedName>
</protein>
<dbReference type="Pfam" id="PF00892">
    <property type="entry name" value="EamA"/>
    <property type="match status" value="2"/>
</dbReference>
<evidence type="ECO:0000313" key="7">
    <source>
        <dbReference type="EMBL" id="MBB5270759.1"/>
    </source>
</evidence>
<dbReference type="PANTHER" id="PTHR22911">
    <property type="entry name" value="ACYL-MALONYL CONDENSING ENZYME-RELATED"/>
    <property type="match status" value="1"/>
</dbReference>
<reference evidence="7 8" key="1">
    <citation type="submission" date="2020-08" db="EMBL/GenBank/DDBJ databases">
        <title>Genomic Encyclopedia of Type Strains, Phase IV (KMG-IV): sequencing the most valuable type-strain genomes for metagenomic binning, comparative biology and taxonomic classification.</title>
        <authorList>
            <person name="Goeker M."/>
        </authorList>
    </citation>
    <scope>NUCLEOTIDE SEQUENCE [LARGE SCALE GENOMIC DNA]</scope>
    <source>
        <strain evidence="7 8">DSM 29781</strain>
    </source>
</reference>
<feature type="domain" description="EamA" evidence="6">
    <location>
        <begin position="149"/>
        <end position="274"/>
    </location>
</feature>
<feature type="transmembrane region" description="Helical" evidence="5">
    <location>
        <begin position="208"/>
        <end position="226"/>
    </location>
</feature>
<evidence type="ECO:0000256" key="3">
    <source>
        <dbReference type="ARBA" id="ARBA00022989"/>
    </source>
</evidence>
<gene>
    <name evidence="7" type="ORF">HNQ70_000763</name>
</gene>
<feature type="domain" description="EamA" evidence="6">
    <location>
        <begin position="4"/>
        <end position="136"/>
    </location>
</feature>
<keyword evidence="8" id="KW-1185">Reference proteome</keyword>
<keyword evidence="4 5" id="KW-0472">Membrane</keyword>
<feature type="transmembrane region" description="Helical" evidence="5">
    <location>
        <begin position="94"/>
        <end position="112"/>
    </location>
</feature>
<dbReference type="InterPro" id="IPR000620">
    <property type="entry name" value="EamA_dom"/>
</dbReference>
<feature type="transmembrane region" description="Helical" evidence="5">
    <location>
        <begin position="262"/>
        <end position="282"/>
    </location>
</feature>
<dbReference type="RefSeq" id="WP_183964449.1">
    <property type="nucleotide sequence ID" value="NZ_BAABEW010000008.1"/>
</dbReference>
<feature type="transmembrane region" description="Helical" evidence="5">
    <location>
        <begin position="238"/>
        <end position="256"/>
    </location>
</feature>
<dbReference type="InterPro" id="IPR037185">
    <property type="entry name" value="EmrE-like"/>
</dbReference>
<evidence type="ECO:0000256" key="1">
    <source>
        <dbReference type="ARBA" id="ARBA00004141"/>
    </source>
</evidence>
<feature type="transmembrane region" description="Helical" evidence="5">
    <location>
        <begin position="146"/>
        <end position="165"/>
    </location>
</feature>
<comment type="caution">
    <text evidence="7">The sequence shown here is derived from an EMBL/GenBank/DDBJ whole genome shotgun (WGS) entry which is preliminary data.</text>
</comment>
<sequence>MQSLWMVGAALAFSVMGAVIKHVSAWHSAFEIVFFRGLVSALLMGAWIFASGRSVRTSRPGLHATRSLVGTTAMTCWFSTFSVLPLATSVTLNYTSPLFIAIAVAAAGWWHGRTAPLRGWLYLAIAASFVGVLMILRPAIEHDQAGVLMVGLFSGMLAAVVYLQVRTLSRLGEPDWVVVFWFAVTNIVFGGIAATVTTGWHPLEWRNVGPLLLIGTLASAGQMMMTRAFGRGRTLLTANLQYLGVIFATVIGWVVFDDRFEWIEFAGILLIVVSGAVATRISSAGSAAAATRERPAPA</sequence>
<proteinExistence type="predicted"/>
<dbReference type="Proteomes" id="UP000532440">
    <property type="component" value="Unassembled WGS sequence"/>
</dbReference>
<organism evidence="7 8">
    <name type="scientific">Quisquiliibacterium transsilvanicum</name>
    <dbReference type="NCBI Taxonomy" id="1549638"/>
    <lineage>
        <taxon>Bacteria</taxon>
        <taxon>Pseudomonadati</taxon>
        <taxon>Pseudomonadota</taxon>
        <taxon>Betaproteobacteria</taxon>
        <taxon>Burkholderiales</taxon>
        <taxon>Burkholderiaceae</taxon>
        <taxon>Quisquiliibacterium</taxon>
    </lineage>
</organism>
<dbReference type="PANTHER" id="PTHR22911:SF6">
    <property type="entry name" value="SOLUTE CARRIER FAMILY 35 MEMBER G1"/>
    <property type="match status" value="1"/>
</dbReference>
<dbReference type="GO" id="GO:0016020">
    <property type="term" value="C:membrane"/>
    <property type="evidence" value="ECO:0007669"/>
    <property type="project" value="UniProtKB-SubCell"/>
</dbReference>
<dbReference type="SUPFAM" id="SSF103481">
    <property type="entry name" value="Multidrug resistance efflux transporter EmrE"/>
    <property type="match status" value="2"/>
</dbReference>
<keyword evidence="3 5" id="KW-1133">Transmembrane helix</keyword>
<name>A0A7W8HEV6_9BURK</name>
<feature type="transmembrane region" description="Helical" evidence="5">
    <location>
        <begin position="33"/>
        <end position="55"/>
    </location>
</feature>
<feature type="transmembrane region" description="Helical" evidence="5">
    <location>
        <begin position="119"/>
        <end position="140"/>
    </location>
</feature>
<evidence type="ECO:0000313" key="8">
    <source>
        <dbReference type="Proteomes" id="UP000532440"/>
    </source>
</evidence>
<comment type="subcellular location">
    <subcellularLocation>
        <location evidence="1">Membrane</location>
        <topology evidence="1">Multi-pass membrane protein</topology>
    </subcellularLocation>
</comment>
<evidence type="ECO:0000259" key="6">
    <source>
        <dbReference type="Pfam" id="PF00892"/>
    </source>
</evidence>
<feature type="transmembrane region" description="Helical" evidence="5">
    <location>
        <begin position="177"/>
        <end position="196"/>
    </location>
</feature>
<dbReference type="EMBL" id="JACHGB010000002">
    <property type="protein sequence ID" value="MBB5270759.1"/>
    <property type="molecule type" value="Genomic_DNA"/>
</dbReference>
<dbReference type="AlphaFoldDB" id="A0A7W8HEV6"/>
<evidence type="ECO:0000256" key="2">
    <source>
        <dbReference type="ARBA" id="ARBA00022692"/>
    </source>
</evidence>
<evidence type="ECO:0000256" key="4">
    <source>
        <dbReference type="ARBA" id="ARBA00023136"/>
    </source>
</evidence>
<evidence type="ECO:0000256" key="5">
    <source>
        <dbReference type="SAM" id="Phobius"/>
    </source>
</evidence>